<keyword evidence="2" id="KW-0489">Methyltransferase</keyword>
<evidence type="ECO:0000256" key="1">
    <source>
        <dbReference type="ARBA" id="ARBA00008361"/>
    </source>
</evidence>
<accession>A0A1G2QD25</accession>
<dbReference type="InterPro" id="IPR051052">
    <property type="entry name" value="Diverse_substrate_MTase"/>
</dbReference>
<gene>
    <name evidence="5" type="ORF">A2571_01765</name>
</gene>
<dbReference type="GO" id="GO:0032259">
    <property type="term" value="P:methylation"/>
    <property type="evidence" value="ECO:0007669"/>
    <property type="project" value="UniProtKB-KW"/>
</dbReference>
<dbReference type="CDD" id="cd02440">
    <property type="entry name" value="AdoMet_MTases"/>
    <property type="match status" value="1"/>
</dbReference>
<protein>
    <recommendedName>
        <fullName evidence="4">Methyltransferase type 11 domain-containing protein</fullName>
    </recommendedName>
</protein>
<dbReference type="Gene3D" id="3.40.50.150">
    <property type="entry name" value="Vaccinia Virus protein VP39"/>
    <property type="match status" value="1"/>
</dbReference>
<sequence length="250" mass="28154">MTTQKFSSTGNFGKLADQYKVGRKGVPEEVLDYLWSHIKKSKPMILDVGCGTGLPSRQLAGRGALVTGTDISPEMIRAAKENSQENISYLVASTQALPFPDESFDIVTSFSAFHWFTDTKSTKEMKWVLKPGGPIFIVNKNDIGDFSQGYRSIFRQYMTEDLPRIKNGYSPDQILQEAGFGDIKRTVFPVSEFFTIEQVMDYFQSVSGWNLVPPESKKEALELLKEYAHGRAENGVVERKLEIITQLGFR</sequence>
<name>A0A1G2QD25_9BACT</name>
<dbReference type="STRING" id="1802438.A2571_01765"/>
<evidence type="ECO:0000259" key="4">
    <source>
        <dbReference type="Pfam" id="PF08241"/>
    </source>
</evidence>
<dbReference type="InterPro" id="IPR029063">
    <property type="entry name" value="SAM-dependent_MTases_sf"/>
</dbReference>
<comment type="similarity">
    <text evidence="1">Belongs to the methyltransferase superfamily.</text>
</comment>
<organism evidence="5 6">
    <name type="scientific">Candidatus Vogelbacteria bacterium RIFOXYD1_FULL_44_32</name>
    <dbReference type="NCBI Taxonomy" id="1802438"/>
    <lineage>
        <taxon>Bacteria</taxon>
        <taxon>Candidatus Vogeliibacteriota</taxon>
    </lineage>
</organism>
<dbReference type="EMBL" id="MHTJ01000003">
    <property type="protein sequence ID" value="OHA58485.1"/>
    <property type="molecule type" value="Genomic_DNA"/>
</dbReference>
<dbReference type="AlphaFoldDB" id="A0A1G2QD25"/>
<evidence type="ECO:0000256" key="2">
    <source>
        <dbReference type="ARBA" id="ARBA00022603"/>
    </source>
</evidence>
<dbReference type="PANTHER" id="PTHR44942:SF4">
    <property type="entry name" value="METHYLTRANSFERASE TYPE 11 DOMAIN-CONTAINING PROTEIN"/>
    <property type="match status" value="1"/>
</dbReference>
<reference evidence="5 6" key="1">
    <citation type="journal article" date="2016" name="Nat. Commun.">
        <title>Thousands of microbial genomes shed light on interconnected biogeochemical processes in an aquifer system.</title>
        <authorList>
            <person name="Anantharaman K."/>
            <person name="Brown C.T."/>
            <person name="Hug L.A."/>
            <person name="Sharon I."/>
            <person name="Castelle C.J."/>
            <person name="Probst A.J."/>
            <person name="Thomas B.C."/>
            <person name="Singh A."/>
            <person name="Wilkins M.J."/>
            <person name="Karaoz U."/>
            <person name="Brodie E.L."/>
            <person name="Williams K.H."/>
            <person name="Hubbard S.S."/>
            <person name="Banfield J.F."/>
        </authorList>
    </citation>
    <scope>NUCLEOTIDE SEQUENCE [LARGE SCALE GENOMIC DNA]</scope>
</reference>
<feature type="domain" description="Methyltransferase type 11" evidence="4">
    <location>
        <begin position="46"/>
        <end position="137"/>
    </location>
</feature>
<evidence type="ECO:0000256" key="3">
    <source>
        <dbReference type="ARBA" id="ARBA00022679"/>
    </source>
</evidence>
<dbReference type="InterPro" id="IPR013216">
    <property type="entry name" value="Methyltransf_11"/>
</dbReference>
<dbReference type="Proteomes" id="UP000177043">
    <property type="component" value="Unassembled WGS sequence"/>
</dbReference>
<proteinExistence type="inferred from homology"/>
<evidence type="ECO:0000313" key="6">
    <source>
        <dbReference type="Proteomes" id="UP000177043"/>
    </source>
</evidence>
<keyword evidence="3" id="KW-0808">Transferase</keyword>
<evidence type="ECO:0000313" key="5">
    <source>
        <dbReference type="EMBL" id="OHA58485.1"/>
    </source>
</evidence>
<comment type="caution">
    <text evidence="5">The sequence shown here is derived from an EMBL/GenBank/DDBJ whole genome shotgun (WGS) entry which is preliminary data.</text>
</comment>
<dbReference type="SUPFAM" id="SSF53335">
    <property type="entry name" value="S-adenosyl-L-methionine-dependent methyltransferases"/>
    <property type="match status" value="1"/>
</dbReference>
<dbReference type="Pfam" id="PF08241">
    <property type="entry name" value="Methyltransf_11"/>
    <property type="match status" value="1"/>
</dbReference>
<dbReference type="GO" id="GO:0008757">
    <property type="term" value="F:S-adenosylmethionine-dependent methyltransferase activity"/>
    <property type="evidence" value="ECO:0007669"/>
    <property type="project" value="InterPro"/>
</dbReference>
<dbReference type="PANTHER" id="PTHR44942">
    <property type="entry name" value="METHYLTRANSF_11 DOMAIN-CONTAINING PROTEIN"/>
    <property type="match status" value="1"/>
</dbReference>